<dbReference type="EMBL" id="NHON01000001">
    <property type="protein sequence ID" value="OWJ69067.1"/>
    <property type="molecule type" value="Genomic_DNA"/>
</dbReference>
<evidence type="ECO:0000313" key="4">
    <source>
        <dbReference type="EMBL" id="OWJ69067.1"/>
    </source>
</evidence>
<dbReference type="Proteomes" id="UP000196655">
    <property type="component" value="Unassembled WGS sequence"/>
</dbReference>
<reference evidence="5" key="1">
    <citation type="submission" date="2017-05" db="EMBL/GenBank/DDBJ databases">
        <authorList>
            <person name="Macchi M."/>
            <person name="Festa S."/>
            <person name="Coppotelli B.M."/>
            <person name="Morelli I.S."/>
        </authorList>
    </citation>
    <scope>NUCLEOTIDE SEQUENCE [LARGE SCALE GENOMIC DNA]</scope>
    <source>
        <strain evidence="5">I</strain>
    </source>
</reference>
<organism evidence="4 5">
    <name type="scientific">Inquilinus limosus</name>
    <dbReference type="NCBI Taxonomy" id="171674"/>
    <lineage>
        <taxon>Bacteria</taxon>
        <taxon>Pseudomonadati</taxon>
        <taxon>Pseudomonadota</taxon>
        <taxon>Alphaproteobacteria</taxon>
        <taxon>Rhodospirillales</taxon>
        <taxon>Rhodospirillaceae</taxon>
        <taxon>Inquilinus</taxon>
    </lineage>
</organism>
<dbReference type="PANTHER" id="PTHR44591">
    <property type="entry name" value="STRESS RESPONSE REGULATOR PROTEIN 1"/>
    <property type="match status" value="1"/>
</dbReference>
<keyword evidence="5" id="KW-1185">Reference proteome</keyword>
<dbReference type="Gene3D" id="3.40.50.2300">
    <property type="match status" value="1"/>
</dbReference>
<gene>
    <name evidence="4" type="ORF">BWR60_00540</name>
</gene>
<proteinExistence type="predicted"/>
<dbReference type="SMART" id="SM00448">
    <property type="entry name" value="REC"/>
    <property type="match status" value="1"/>
</dbReference>
<sequence>MAEMLSLIAVVDDDSSMREAMKGLMRAVGFSVETFTSAESFLESADLFQIACLVADANLPGISGLELHHHLMANAINIPTIIITAYPREDLRSSSQDSGVLAYLVKPLIQDDLLSYVRSALDTKTS</sequence>
<dbReference type="PROSITE" id="PS50110">
    <property type="entry name" value="RESPONSE_REGULATORY"/>
    <property type="match status" value="1"/>
</dbReference>
<keyword evidence="1 2" id="KW-0597">Phosphoprotein</keyword>
<accession>A0A211ZVG9</accession>
<dbReference type="OrthoDB" id="9800897at2"/>
<dbReference type="SUPFAM" id="SSF52172">
    <property type="entry name" value="CheY-like"/>
    <property type="match status" value="1"/>
</dbReference>
<evidence type="ECO:0000259" key="3">
    <source>
        <dbReference type="PROSITE" id="PS50110"/>
    </source>
</evidence>
<dbReference type="Pfam" id="PF00072">
    <property type="entry name" value="Response_reg"/>
    <property type="match status" value="1"/>
</dbReference>
<dbReference type="RefSeq" id="WP_088149055.1">
    <property type="nucleotide sequence ID" value="NZ_NHON01000001.1"/>
</dbReference>
<dbReference type="GO" id="GO:0000160">
    <property type="term" value="P:phosphorelay signal transduction system"/>
    <property type="evidence" value="ECO:0007669"/>
    <property type="project" value="InterPro"/>
</dbReference>
<evidence type="ECO:0000256" key="2">
    <source>
        <dbReference type="PROSITE-ProRule" id="PRU00169"/>
    </source>
</evidence>
<protein>
    <recommendedName>
        <fullName evidence="3">Response regulatory domain-containing protein</fullName>
    </recommendedName>
</protein>
<dbReference type="PANTHER" id="PTHR44591:SF25">
    <property type="entry name" value="CHEMOTAXIS TWO-COMPONENT RESPONSE REGULATOR"/>
    <property type="match status" value="1"/>
</dbReference>
<feature type="modified residue" description="4-aspartylphosphate" evidence="2">
    <location>
        <position position="56"/>
    </location>
</feature>
<dbReference type="AlphaFoldDB" id="A0A211ZVG9"/>
<name>A0A211ZVG9_9PROT</name>
<evidence type="ECO:0000256" key="1">
    <source>
        <dbReference type="ARBA" id="ARBA00022553"/>
    </source>
</evidence>
<evidence type="ECO:0000313" key="5">
    <source>
        <dbReference type="Proteomes" id="UP000196655"/>
    </source>
</evidence>
<feature type="domain" description="Response regulatory" evidence="3">
    <location>
        <begin position="7"/>
        <end position="121"/>
    </location>
</feature>
<dbReference type="InterPro" id="IPR011006">
    <property type="entry name" value="CheY-like_superfamily"/>
</dbReference>
<dbReference type="InterPro" id="IPR001789">
    <property type="entry name" value="Sig_transdc_resp-reg_receiver"/>
</dbReference>
<dbReference type="InterPro" id="IPR050595">
    <property type="entry name" value="Bact_response_regulator"/>
</dbReference>
<comment type="caution">
    <text evidence="4">The sequence shown here is derived from an EMBL/GenBank/DDBJ whole genome shotgun (WGS) entry which is preliminary data.</text>
</comment>